<accession>X1APB1</accession>
<proteinExistence type="predicted"/>
<name>X1APB1_9ZZZZ</name>
<protein>
    <submittedName>
        <fullName evidence="1">Uncharacterized protein</fullName>
    </submittedName>
</protein>
<evidence type="ECO:0000313" key="1">
    <source>
        <dbReference type="EMBL" id="GAG84615.1"/>
    </source>
</evidence>
<gene>
    <name evidence="1" type="ORF">S01H4_22067</name>
</gene>
<dbReference type="AlphaFoldDB" id="X1APB1"/>
<sequence>MHYYKSVYMIKGKKQDLTPPMTPPIDLSNIRNRTGEKNLIIDFTTEQNYT</sequence>
<reference evidence="1" key="1">
    <citation type="journal article" date="2014" name="Front. Microbiol.">
        <title>High frequency of phylogenetically diverse reductive dehalogenase-homologous genes in deep subseafloor sedimentary metagenomes.</title>
        <authorList>
            <person name="Kawai M."/>
            <person name="Futagami T."/>
            <person name="Toyoda A."/>
            <person name="Takaki Y."/>
            <person name="Nishi S."/>
            <person name="Hori S."/>
            <person name="Arai W."/>
            <person name="Tsubouchi T."/>
            <person name="Morono Y."/>
            <person name="Uchiyama I."/>
            <person name="Ito T."/>
            <person name="Fujiyama A."/>
            <person name="Inagaki F."/>
            <person name="Takami H."/>
        </authorList>
    </citation>
    <scope>NUCLEOTIDE SEQUENCE</scope>
    <source>
        <strain evidence="1">Expedition CK06-06</strain>
    </source>
</reference>
<dbReference type="EMBL" id="BART01010063">
    <property type="protein sequence ID" value="GAG84615.1"/>
    <property type="molecule type" value="Genomic_DNA"/>
</dbReference>
<comment type="caution">
    <text evidence="1">The sequence shown here is derived from an EMBL/GenBank/DDBJ whole genome shotgun (WGS) entry which is preliminary data.</text>
</comment>
<organism evidence="1">
    <name type="scientific">marine sediment metagenome</name>
    <dbReference type="NCBI Taxonomy" id="412755"/>
    <lineage>
        <taxon>unclassified sequences</taxon>
        <taxon>metagenomes</taxon>
        <taxon>ecological metagenomes</taxon>
    </lineage>
</organism>